<dbReference type="InterPro" id="IPR023358">
    <property type="entry name" value="Peptidase_M18_dom2"/>
</dbReference>
<evidence type="ECO:0000256" key="6">
    <source>
        <dbReference type="ARBA" id="ARBA00022801"/>
    </source>
</evidence>
<evidence type="ECO:0000256" key="4">
    <source>
        <dbReference type="ARBA" id="ARBA00022670"/>
    </source>
</evidence>
<protein>
    <recommendedName>
        <fullName evidence="10">M18 family aminopeptidase</fullName>
        <ecNumber evidence="10">3.4.11.-</ecNumber>
    </recommendedName>
</protein>
<evidence type="ECO:0000256" key="2">
    <source>
        <dbReference type="ARBA" id="ARBA00008290"/>
    </source>
</evidence>
<dbReference type="RefSeq" id="WP_186963674.1">
    <property type="nucleotide sequence ID" value="NZ_JACOPR010000004.1"/>
</dbReference>
<evidence type="ECO:0000256" key="8">
    <source>
        <dbReference type="ARBA" id="ARBA00023049"/>
    </source>
</evidence>
<evidence type="ECO:0000256" key="3">
    <source>
        <dbReference type="ARBA" id="ARBA00022438"/>
    </source>
</evidence>
<dbReference type="Pfam" id="PF02127">
    <property type="entry name" value="Peptidase_M18"/>
    <property type="match status" value="1"/>
</dbReference>
<dbReference type="InterPro" id="IPR001948">
    <property type="entry name" value="Peptidase_M18"/>
</dbReference>
<keyword evidence="5 9" id="KW-0479">Metal-binding</keyword>
<dbReference type="EC" id="3.4.11.-" evidence="10"/>
<dbReference type="Gene3D" id="3.40.630.10">
    <property type="entry name" value="Zn peptidases"/>
    <property type="match status" value="1"/>
</dbReference>
<comment type="caution">
    <text evidence="11">The sequence shown here is derived from an EMBL/GenBank/DDBJ whole genome shotgun (WGS) entry which is preliminary data.</text>
</comment>
<keyword evidence="12" id="KW-1185">Reference proteome</keyword>
<evidence type="ECO:0000256" key="1">
    <source>
        <dbReference type="ARBA" id="ARBA00001947"/>
    </source>
</evidence>
<dbReference type="GO" id="GO:0004177">
    <property type="term" value="F:aminopeptidase activity"/>
    <property type="evidence" value="ECO:0007669"/>
    <property type="project" value="UniProtKB-KW"/>
</dbReference>
<dbReference type="Proteomes" id="UP000660021">
    <property type="component" value="Unassembled WGS sequence"/>
</dbReference>
<evidence type="ECO:0000256" key="9">
    <source>
        <dbReference type="RuleBase" id="RU004386"/>
    </source>
</evidence>
<evidence type="ECO:0000313" key="12">
    <source>
        <dbReference type="Proteomes" id="UP000660021"/>
    </source>
</evidence>
<proteinExistence type="inferred from homology"/>
<name>A0ABR7HTG3_9FIRM</name>
<dbReference type="NCBIfam" id="NF002600">
    <property type="entry name" value="PRK02256.1"/>
    <property type="match status" value="1"/>
</dbReference>
<dbReference type="EMBL" id="JACOPR010000004">
    <property type="protein sequence ID" value="MBC5730806.1"/>
    <property type="molecule type" value="Genomic_DNA"/>
</dbReference>
<evidence type="ECO:0000256" key="7">
    <source>
        <dbReference type="ARBA" id="ARBA00022833"/>
    </source>
</evidence>
<dbReference type="PRINTS" id="PR00932">
    <property type="entry name" value="AMINO1PTASE"/>
</dbReference>
<sequence>MEDKKKSVGELRREALCYAPKNGYDRISADEEAAMRAYCEEYKKFLDAGKTERECVDEAIRQAEARGFKPFVRGMELKAGDKVYRSNRGKALMLAVIGNRSLADGVNIGAAHIDSPRLDLKPNPLYEDGEMAFFKTHYYGGIRKYQWVTIPLELHGVIALKNGTVLKVAIGTGAGDPLFTVDDLLPHLGAEQSKKPLGEAIPAESLNILVGSRPFKDDEGADRVKLAILDILNQKYGIVEEDFISAELEAVPAFRASDIGFDRSLIGAYGHDDRVCAYAEFAAILELGVPERTAVCILADKEEIGSEGVSGMQSATFDTFMSDLCDTQKVPLKACYEKSFCLSADVTAAYDPNFPEVYEKRNSARVNYGMGLSKYTGARGKSGSSDAAAEVVAYVRRTLDEAGVLWQMAELGKVDAGGGGTVACFMANRDIDTIDAGVPVLSMHSPFETVSKLDCYMTYKGMKAVYEAK</sequence>
<keyword evidence="6 9" id="KW-0378">Hydrolase</keyword>
<organism evidence="11 12">
    <name type="scientific">Pseudoflavonifractor hominis</name>
    <dbReference type="NCBI Taxonomy" id="2763059"/>
    <lineage>
        <taxon>Bacteria</taxon>
        <taxon>Bacillati</taxon>
        <taxon>Bacillota</taxon>
        <taxon>Clostridia</taxon>
        <taxon>Eubacteriales</taxon>
        <taxon>Oscillospiraceae</taxon>
        <taxon>Pseudoflavonifractor</taxon>
    </lineage>
</organism>
<keyword evidence="7 9" id="KW-0862">Zinc</keyword>
<dbReference type="SUPFAM" id="SSF53187">
    <property type="entry name" value="Zn-dependent exopeptidases"/>
    <property type="match status" value="1"/>
</dbReference>
<accession>A0ABR7HTG3</accession>
<evidence type="ECO:0000256" key="10">
    <source>
        <dbReference type="RuleBase" id="RU004387"/>
    </source>
</evidence>
<dbReference type="SUPFAM" id="SSF101821">
    <property type="entry name" value="Aminopeptidase/glucanase lid domain"/>
    <property type="match status" value="1"/>
</dbReference>
<comment type="cofactor">
    <cofactor evidence="1 10">
        <name>Zn(2+)</name>
        <dbReference type="ChEBI" id="CHEBI:29105"/>
    </cofactor>
</comment>
<keyword evidence="4 9" id="KW-0645">Protease</keyword>
<evidence type="ECO:0000313" key="11">
    <source>
        <dbReference type="EMBL" id="MBC5730806.1"/>
    </source>
</evidence>
<evidence type="ECO:0000256" key="5">
    <source>
        <dbReference type="ARBA" id="ARBA00022723"/>
    </source>
</evidence>
<dbReference type="PANTHER" id="PTHR28570:SF2">
    <property type="entry name" value="M18 FAMILY AMINOPEPTIDASE 1-RELATED"/>
    <property type="match status" value="1"/>
</dbReference>
<keyword evidence="8 9" id="KW-0482">Metalloprotease</keyword>
<gene>
    <name evidence="11" type="ORF">H8S34_08170</name>
</gene>
<reference evidence="11 12" key="1">
    <citation type="submission" date="2020-08" db="EMBL/GenBank/DDBJ databases">
        <title>Genome public.</title>
        <authorList>
            <person name="Liu C."/>
            <person name="Sun Q."/>
        </authorList>
    </citation>
    <scope>NUCLEOTIDE SEQUENCE [LARGE SCALE GENOMIC DNA]</scope>
    <source>
        <strain evidence="11 12">New-38</strain>
    </source>
</reference>
<comment type="similarity">
    <text evidence="2 9">Belongs to the peptidase M18 family.</text>
</comment>
<dbReference type="PANTHER" id="PTHR28570">
    <property type="entry name" value="ASPARTYL AMINOPEPTIDASE"/>
    <property type="match status" value="1"/>
</dbReference>
<keyword evidence="3 9" id="KW-0031">Aminopeptidase</keyword>
<dbReference type="Gene3D" id="2.30.250.10">
    <property type="entry name" value="Aminopeptidase i, Domain 2"/>
    <property type="match status" value="1"/>
</dbReference>